<protein>
    <submittedName>
        <fullName evidence="5">Uncharacterized protein</fullName>
    </submittedName>
</protein>
<evidence type="ECO:0000256" key="1">
    <source>
        <dbReference type="ARBA" id="ARBA00004370"/>
    </source>
</evidence>
<dbReference type="PANTHER" id="PTHR10414:SF49">
    <property type="entry name" value="OS06G0204400 PROTEIN"/>
    <property type="match status" value="1"/>
</dbReference>
<sequence>MLPQPSQTGSWPTTPLSSCRTTLLPVGVGTRVAHSIPKSSSRRDVHSNEKGPPPDGDVRLQYTAAAAWLTRILFRFRSPLPRASANPRSSRRRSRTRLFAPLRPCNLISRYWQATSSDPFGPEAPGQSQMGYIGAHGEETLKRYRYSGQDHSVVAKYVLQPFWSRCVTLFPLWMP</sequence>
<proteinExistence type="inferred from homology"/>
<dbReference type="Proteomes" id="UP000729402">
    <property type="component" value="Unassembled WGS sequence"/>
</dbReference>
<dbReference type="OrthoDB" id="196717at2759"/>
<dbReference type="AlphaFoldDB" id="A0A8J5TB36"/>
<accession>A0A8J5TB36</accession>
<evidence type="ECO:0000256" key="3">
    <source>
        <dbReference type="ARBA" id="ARBA00023136"/>
    </source>
</evidence>
<evidence type="ECO:0000313" key="5">
    <source>
        <dbReference type="EMBL" id="KAG8077018.1"/>
    </source>
</evidence>
<feature type="region of interest" description="Disordered" evidence="4">
    <location>
        <begin position="33"/>
        <end position="58"/>
    </location>
</feature>
<dbReference type="GO" id="GO:0008610">
    <property type="term" value="P:lipid biosynthetic process"/>
    <property type="evidence" value="ECO:0007669"/>
    <property type="project" value="UniProtKB-ARBA"/>
</dbReference>
<reference evidence="5" key="1">
    <citation type="journal article" date="2021" name="bioRxiv">
        <title>Whole Genome Assembly and Annotation of Northern Wild Rice, Zizania palustris L., Supports a Whole Genome Duplication in the Zizania Genus.</title>
        <authorList>
            <person name="Haas M."/>
            <person name="Kono T."/>
            <person name="Macchietto M."/>
            <person name="Millas R."/>
            <person name="McGilp L."/>
            <person name="Shao M."/>
            <person name="Duquette J."/>
            <person name="Hirsch C.N."/>
            <person name="Kimball J."/>
        </authorList>
    </citation>
    <scope>NUCLEOTIDE SEQUENCE</scope>
    <source>
        <tissue evidence="5">Fresh leaf tissue</tissue>
    </source>
</reference>
<comment type="subcellular location">
    <subcellularLocation>
        <location evidence="1">Membrane</location>
    </subcellularLocation>
</comment>
<keyword evidence="6" id="KW-1185">Reference proteome</keyword>
<keyword evidence="3" id="KW-0472">Membrane</keyword>
<evidence type="ECO:0000256" key="4">
    <source>
        <dbReference type="SAM" id="MobiDB-lite"/>
    </source>
</evidence>
<reference evidence="5" key="2">
    <citation type="submission" date="2021-02" db="EMBL/GenBank/DDBJ databases">
        <authorList>
            <person name="Kimball J.A."/>
            <person name="Haas M.W."/>
            <person name="Macchietto M."/>
            <person name="Kono T."/>
            <person name="Duquette J."/>
            <person name="Shao M."/>
        </authorList>
    </citation>
    <scope>NUCLEOTIDE SEQUENCE</scope>
    <source>
        <tissue evidence="5">Fresh leaf tissue</tissue>
    </source>
</reference>
<evidence type="ECO:0000313" key="6">
    <source>
        <dbReference type="Proteomes" id="UP000729402"/>
    </source>
</evidence>
<comment type="similarity">
    <text evidence="2">Belongs to the CDP-alcohol phosphatidyltransferase class-I family.</text>
</comment>
<name>A0A8J5TB36_ZIZPA</name>
<dbReference type="EMBL" id="JAAALK010000283">
    <property type="protein sequence ID" value="KAG8077018.1"/>
    <property type="molecule type" value="Genomic_DNA"/>
</dbReference>
<organism evidence="5 6">
    <name type="scientific">Zizania palustris</name>
    <name type="common">Northern wild rice</name>
    <dbReference type="NCBI Taxonomy" id="103762"/>
    <lineage>
        <taxon>Eukaryota</taxon>
        <taxon>Viridiplantae</taxon>
        <taxon>Streptophyta</taxon>
        <taxon>Embryophyta</taxon>
        <taxon>Tracheophyta</taxon>
        <taxon>Spermatophyta</taxon>
        <taxon>Magnoliopsida</taxon>
        <taxon>Liliopsida</taxon>
        <taxon>Poales</taxon>
        <taxon>Poaceae</taxon>
        <taxon>BOP clade</taxon>
        <taxon>Oryzoideae</taxon>
        <taxon>Oryzeae</taxon>
        <taxon>Zizaniinae</taxon>
        <taxon>Zizania</taxon>
    </lineage>
</organism>
<gene>
    <name evidence="5" type="ORF">GUJ93_ZPchr0006g45428</name>
</gene>
<comment type="caution">
    <text evidence="5">The sequence shown here is derived from an EMBL/GenBank/DDBJ whole genome shotgun (WGS) entry which is preliminary data.</text>
</comment>
<dbReference type="InterPro" id="IPR014472">
    <property type="entry name" value="CHOPT"/>
</dbReference>
<dbReference type="GO" id="GO:0016020">
    <property type="term" value="C:membrane"/>
    <property type="evidence" value="ECO:0007669"/>
    <property type="project" value="UniProtKB-SubCell"/>
</dbReference>
<evidence type="ECO:0000256" key="2">
    <source>
        <dbReference type="ARBA" id="ARBA00010441"/>
    </source>
</evidence>
<dbReference type="PANTHER" id="PTHR10414">
    <property type="entry name" value="ETHANOLAMINEPHOSPHOTRANSFERASE"/>
    <property type="match status" value="1"/>
</dbReference>